<organism evidence="2 3">
    <name type="scientific">Brassica campestris</name>
    <name type="common">Field mustard</name>
    <dbReference type="NCBI Taxonomy" id="3711"/>
    <lineage>
        <taxon>Eukaryota</taxon>
        <taxon>Viridiplantae</taxon>
        <taxon>Streptophyta</taxon>
        <taxon>Embryophyta</taxon>
        <taxon>Tracheophyta</taxon>
        <taxon>Spermatophyta</taxon>
        <taxon>Magnoliopsida</taxon>
        <taxon>eudicotyledons</taxon>
        <taxon>Gunneridae</taxon>
        <taxon>Pentapetalae</taxon>
        <taxon>rosids</taxon>
        <taxon>malvids</taxon>
        <taxon>Brassicales</taxon>
        <taxon>Brassicaceae</taxon>
        <taxon>Brassiceae</taxon>
        <taxon>Brassica</taxon>
    </lineage>
</organism>
<reference evidence="2 3" key="1">
    <citation type="submission" date="2021-07" db="EMBL/GenBank/DDBJ databases">
        <authorList>
            <consortium name="Genoscope - CEA"/>
            <person name="William W."/>
        </authorList>
    </citation>
    <scope>NUCLEOTIDE SEQUENCE [LARGE SCALE GENOMIC DNA]</scope>
</reference>
<proteinExistence type="predicted"/>
<evidence type="ECO:0000313" key="2">
    <source>
        <dbReference type="EMBL" id="CAG7909784.1"/>
    </source>
</evidence>
<dbReference type="AlphaFoldDB" id="A0A8D9I5U6"/>
<evidence type="ECO:0000313" key="3">
    <source>
        <dbReference type="Proteomes" id="UP000694005"/>
    </source>
</evidence>
<feature type="non-terminal residue" evidence="2">
    <location>
        <position position="1"/>
    </location>
</feature>
<dbReference type="Gramene" id="A10p10300.2_BraZ1">
    <property type="protein sequence ID" value="A10p10300.2_BraZ1.CDS.1"/>
    <property type="gene ID" value="A10g10300.2_BraZ1"/>
</dbReference>
<gene>
    <name evidence="2" type="ORF">BRAPAZ1V2_A10P10300.2</name>
</gene>
<feature type="region of interest" description="Disordered" evidence="1">
    <location>
        <begin position="15"/>
        <end position="35"/>
    </location>
</feature>
<accession>A0A8D9I5U6</accession>
<protein>
    <submittedName>
        <fullName evidence="2">Uncharacterized protein</fullName>
    </submittedName>
</protein>
<name>A0A8D9I5U6_BRACM</name>
<dbReference type="Proteomes" id="UP000694005">
    <property type="component" value="Chromosome A10"/>
</dbReference>
<evidence type="ECO:0000256" key="1">
    <source>
        <dbReference type="SAM" id="MobiDB-lite"/>
    </source>
</evidence>
<sequence length="59" mass="6511">FGLVKKEQVSEVKSFGESTRIEGSGVTNRSSKRRQQSVSLLPPLVCSWWSQVSSVTSLL</sequence>
<dbReference type="EMBL" id="LS974626">
    <property type="protein sequence ID" value="CAG7909784.1"/>
    <property type="molecule type" value="Genomic_DNA"/>
</dbReference>